<feature type="region of interest" description="Disordered" evidence="1">
    <location>
        <begin position="299"/>
        <end position="318"/>
    </location>
</feature>
<gene>
    <name evidence="3" type="ORF">AB4874_17625</name>
</gene>
<feature type="domain" description="HTH rpiR-type" evidence="2">
    <location>
        <begin position="3"/>
        <end position="79"/>
    </location>
</feature>
<sequence>MEDSVRERLSRCLTAASKADRAIATYMLGQIGAVPFETAASLAAKVQVSEATVGRFCRTIGYRSFKDLKDHLKQDIGDRPWLVSDRLHDLRERTRAGEDQLSRALELEMSALVAVYEHTRTPEFDTVVKRLATRPAVFAAGFQTERGMAQIFVNQLQYLRDRVHLLDLAGGNFAELLTTPTEDACLVIFEARRYSRMALLLAQEARAAKIPVTLITDAFCDWGHEVADEIFVVPTEFNLFWESTSQMASLANLLVNGVFIEKGADVERRLDRIAQLYGRFTGHVGGSAAALMPSNGSTARATSARRAKNTFSGDKSPD</sequence>
<organism evidence="3 4">
    <name type="scientific">Thioclava arctica</name>
    <dbReference type="NCBI Taxonomy" id="3238301"/>
    <lineage>
        <taxon>Bacteria</taxon>
        <taxon>Pseudomonadati</taxon>
        <taxon>Pseudomonadota</taxon>
        <taxon>Alphaproteobacteria</taxon>
        <taxon>Rhodobacterales</taxon>
        <taxon>Paracoccaceae</taxon>
        <taxon>Thioclava</taxon>
    </lineage>
</organism>
<dbReference type="InterPro" id="IPR009057">
    <property type="entry name" value="Homeodomain-like_sf"/>
</dbReference>
<dbReference type="PANTHER" id="PTHR30514:SF18">
    <property type="entry name" value="RPIR-FAMILY TRANSCRIPTIONAL REGULATOR"/>
    <property type="match status" value="1"/>
</dbReference>
<dbReference type="SUPFAM" id="SSF53697">
    <property type="entry name" value="SIS domain"/>
    <property type="match status" value="1"/>
</dbReference>
<reference evidence="3 4" key="1">
    <citation type="journal article" date="2011" name="Int. J. Syst. Evol. Microbiol.">
        <title>Zhongshania antarctica gen. nov., sp. nov. and Zhongshania guokunii sp. nov., gammaproteobacteria respectively isolated from coastal attached (fast) ice and surface seawater of the Antarctic.</title>
        <authorList>
            <person name="Li H.J."/>
            <person name="Zhang X.Y."/>
            <person name="Chen C.X."/>
            <person name="Zhang Y.J."/>
            <person name="Gao Z.M."/>
            <person name="Yu Y."/>
            <person name="Chen X.L."/>
            <person name="Chen B."/>
            <person name="Zhang Y.Z."/>
        </authorList>
    </citation>
    <scope>NUCLEOTIDE SEQUENCE [LARGE SCALE GENOMIC DNA]</scope>
    <source>
        <strain evidence="3 4">15-R06ZXC-3</strain>
    </source>
</reference>
<dbReference type="Proteomes" id="UP001557465">
    <property type="component" value="Unassembled WGS sequence"/>
</dbReference>
<feature type="compositionally biased region" description="Polar residues" evidence="1">
    <location>
        <begin position="309"/>
        <end position="318"/>
    </location>
</feature>
<evidence type="ECO:0000313" key="4">
    <source>
        <dbReference type="Proteomes" id="UP001557465"/>
    </source>
</evidence>
<evidence type="ECO:0000259" key="2">
    <source>
        <dbReference type="PROSITE" id="PS51071"/>
    </source>
</evidence>
<protein>
    <submittedName>
        <fullName evidence="3">MurR/RpiR family transcriptional regulator</fullName>
    </submittedName>
</protein>
<dbReference type="Gene3D" id="1.10.10.10">
    <property type="entry name" value="Winged helix-like DNA-binding domain superfamily/Winged helix DNA-binding domain"/>
    <property type="match status" value="1"/>
</dbReference>
<evidence type="ECO:0000313" key="3">
    <source>
        <dbReference type="EMBL" id="MEX1663426.1"/>
    </source>
</evidence>
<dbReference type="PROSITE" id="PS51071">
    <property type="entry name" value="HTH_RPIR"/>
    <property type="match status" value="1"/>
</dbReference>
<name>A0ABV3TP92_9RHOB</name>
<dbReference type="Gene3D" id="3.40.50.10490">
    <property type="entry name" value="Glucose-6-phosphate isomerase like protein, domain 1"/>
    <property type="match status" value="1"/>
</dbReference>
<dbReference type="InterPro" id="IPR047640">
    <property type="entry name" value="RpiR-like"/>
</dbReference>
<dbReference type="Pfam" id="PF01418">
    <property type="entry name" value="HTH_6"/>
    <property type="match status" value="1"/>
</dbReference>
<dbReference type="RefSeq" id="WP_368392958.1">
    <property type="nucleotide sequence ID" value="NZ_JBFRYC010000016.1"/>
</dbReference>
<dbReference type="InterPro" id="IPR046348">
    <property type="entry name" value="SIS_dom_sf"/>
</dbReference>
<accession>A0ABV3TP92</accession>
<evidence type="ECO:0000256" key="1">
    <source>
        <dbReference type="SAM" id="MobiDB-lite"/>
    </source>
</evidence>
<proteinExistence type="predicted"/>
<dbReference type="InterPro" id="IPR036388">
    <property type="entry name" value="WH-like_DNA-bd_sf"/>
</dbReference>
<keyword evidence="4" id="KW-1185">Reference proteome</keyword>
<dbReference type="PANTHER" id="PTHR30514">
    <property type="entry name" value="GLUCOKINASE"/>
    <property type="match status" value="1"/>
</dbReference>
<dbReference type="InterPro" id="IPR000281">
    <property type="entry name" value="HTH_RpiR"/>
</dbReference>
<dbReference type="EMBL" id="JBFRYC010000016">
    <property type="protein sequence ID" value="MEX1663426.1"/>
    <property type="molecule type" value="Genomic_DNA"/>
</dbReference>
<comment type="caution">
    <text evidence="3">The sequence shown here is derived from an EMBL/GenBank/DDBJ whole genome shotgun (WGS) entry which is preliminary data.</text>
</comment>
<dbReference type="SUPFAM" id="SSF46689">
    <property type="entry name" value="Homeodomain-like"/>
    <property type="match status" value="1"/>
</dbReference>